<dbReference type="PANTHER" id="PTHR13439:SF0">
    <property type="entry name" value="TOPOISOMERASE I DAMAGE AFFECTED PROTEIN 4"/>
    <property type="match status" value="1"/>
</dbReference>
<organism evidence="8 9">
    <name type="scientific">Branchiostoma belcheri</name>
    <name type="common">Amphioxus</name>
    <dbReference type="NCBI Taxonomy" id="7741"/>
    <lineage>
        <taxon>Eukaryota</taxon>
        <taxon>Metazoa</taxon>
        <taxon>Chordata</taxon>
        <taxon>Cephalochordata</taxon>
        <taxon>Leptocardii</taxon>
        <taxon>Amphioxiformes</taxon>
        <taxon>Branchiostomatidae</taxon>
        <taxon>Branchiostoma</taxon>
    </lineage>
</organism>
<evidence type="ECO:0000256" key="5">
    <source>
        <dbReference type="PROSITE-ProRule" id="PRU00205"/>
    </source>
</evidence>
<evidence type="ECO:0000313" key="8">
    <source>
        <dbReference type="Proteomes" id="UP000515135"/>
    </source>
</evidence>
<dbReference type="AlphaFoldDB" id="A0A6P5A0K6"/>
<accession>A0A6P5A0K6</accession>
<evidence type="ECO:0000256" key="1">
    <source>
        <dbReference type="ARBA" id="ARBA00004141"/>
    </source>
</evidence>
<reference evidence="9" key="1">
    <citation type="submission" date="2025-08" db="UniProtKB">
        <authorList>
            <consortium name="RefSeq"/>
        </authorList>
    </citation>
    <scope>IDENTIFICATION</scope>
    <source>
        <tissue evidence="9">Gonad</tissue>
    </source>
</reference>
<dbReference type="PANTHER" id="PTHR13439">
    <property type="entry name" value="CT120 PROTEIN"/>
    <property type="match status" value="1"/>
</dbReference>
<evidence type="ECO:0000256" key="4">
    <source>
        <dbReference type="ARBA" id="ARBA00023136"/>
    </source>
</evidence>
<proteinExistence type="predicted"/>
<feature type="transmembrane region" description="Helical" evidence="6">
    <location>
        <begin position="211"/>
        <end position="232"/>
    </location>
</feature>
<dbReference type="SMART" id="SM00724">
    <property type="entry name" value="TLC"/>
    <property type="match status" value="1"/>
</dbReference>
<keyword evidence="4 5" id="KW-0472">Membrane</keyword>
<feature type="transmembrane region" description="Helical" evidence="6">
    <location>
        <begin position="47"/>
        <end position="65"/>
    </location>
</feature>
<feature type="transmembrane region" description="Helical" evidence="6">
    <location>
        <begin position="114"/>
        <end position="136"/>
    </location>
</feature>
<keyword evidence="3 6" id="KW-1133">Transmembrane helix</keyword>
<feature type="transmembrane region" description="Helical" evidence="6">
    <location>
        <begin position="6"/>
        <end position="26"/>
    </location>
</feature>
<evidence type="ECO:0000313" key="9">
    <source>
        <dbReference type="RefSeq" id="XP_019635366.1"/>
    </source>
</evidence>
<feature type="domain" description="TLC" evidence="7">
    <location>
        <begin position="38"/>
        <end position="243"/>
    </location>
</feature>
<dbReference type="GO" id="GO:0055088">
    <property type="term" value="P:lipid homeostasis"/>
    <property type="evidence" value="ECO:0007669"/>
    <property type="project" value="TreeGrafter"/>
</dbReference>
<dbReference type="Proteomes" id="UP000515135">
    <property type="component" value="Unplaced"/>
</dbReference>
<dbReference type="RefSeq" id="XP_019635366.1">
    <property type="nucleotide sequence ID" value="XM_019779807.1"/>
</dbReference>
<sequence>MYAVIVLGSFAVSWAIQDVISPVLSAKMSSAYRSLSAKDRADWNNRLLSSCASIVLGALAVYGFLRDSGLKPDVVRYESPYMKVACAIVVGYVVADLIIIAFRYRYLATPLMILHHVVTAVTCILCGLMSPLAHFYGNMQLLAELSNPLLHLRRLLTLSGWSYTSPPHVVTSLAFMTMFFLVRVATIPVCWYGWVYLLMPQPEYGRAEYATAWRIAIALGVVLHGLYLYWFYTICQMAKRSVQSLLQKEAVKKK</sequence>
<keyword evidence="8" id="KW-1185">Reference proteome</keyword>
<dbReference type="InterPro" id="IPR006634">
    <property type="entry name" value="TLC-dom"/>
</dbReference>
<evidence type="ECO:0000259" key="7">
    <source>
        <dbReference type="PROSITE" id="PS50922"/>
    </source>
</evidence>
<evidence type="ECO:0000256" key="3">
    <source>
        <dbReference type="ARBA" id="ARBA00022989"/>
    </source>
</evidence>
<comment type="subcellular location">
    <subcellularLocation>
        <location evidence="1">Membrane</location>
        <topology evidence="1">Multi-pass membrane protein</topology>
    </subcellularLocation>
</comment>
<dbReference type="InterPro" id="IPR050846">
    <property type="entry name" value="TLCD"/>
</dbReference>
<evidence type="ECO:0000256" key="6">
    <source>
        <dbReference type="SAM" id="Phobius"/>
    </source>
</evidence>
<dbReference type="Pfam" id="PF03798">
    <property type="entry name" value="TRAM_LAG1_CLN8"/>
    <property type="match status" value="1"/>
</dbReference>
<dbReference type="GO" id="GO:0005783">
    <property type="term" value="C:endoplasmic reticulum"/>
    <property type="evidence" value="ECO:0007669"/>
    <property type="project" value="TreeGrafter"/>
</dbReference>
<dbReference type="GeneID" id="109478318"/>
<keyword evidence="2 5" id="KW-0812">Transmembrane</keyword>
<dbReference type="OrthoDB" id="10266980at2759"/>
<gene>
    <name evidence="9" type="primary">LOC109478318</name>
</gene>
<dbReference type="PROSITE" id="PS50922">
    <property type="entry name" value="TLC"/>
    <property type="match status" value="1"/>
</dbReference>
<dbReference type="GO" id="GO:0016020">
    <property type="term" value="C:membrane"/>
    <property type="evidence" value="ECO:0007669"/>
    <property type="project" value="UniProtKB-SubCell"/>
</dbReference>
<feature type="transmembrane region" description="Helical" evidence="6">
    <location>
        <begin position="173"/>
        <end position="199"/>
    </location>
</feature>
<feature type="transmembrane region" description="Helical" evidence="6">
    <location>
        <begin position="81"/>
        <end position="102"/>
    </location>
</feature>
<protein>
    <submittedName>
        <fullName evidence="9">Transmembrane protein 56-A-like</fullName>
    </submittedName>
</protein>
<dbReference type="KEGG" id="bbel:109478318"/>
<name>A0A6P5A0K6_BRABE</name>
<evidence type="ECO:0000256" key="2">
    <source>
        <dbReference type="ARBA" id="ARBA00022692"/>
    </source>
</evidence>